<dbReference type="EMBL" id="JBFAUJ010000008">
    <property type="protein sequence ID" value="MEV8462053.1"/>
    <property type="molecule type" value="Genomic_DNA"/>
</dbReference>
<evidence type="ECO:0008006" key="3">
    <source>
        <dbReference type="Google" id="ProtNLM"/>
    </source>
</evidence>
<dbReference type="Proteomes" id="UP001553148">
    <property type="component" value="Unassembled WGS sequence"/>
</dbReference>
<keyword evidence="2" id="KW-1185">Reference proteome</keyword>
<accession>A0ABV3KRW4</accession>
<evidence type="ECO:0000313" key="1">
    <source>
        <dbReference type="EMBL" id="MEV8462053.1"/>
    </source>
</evidence>
<name>A0ABV3KRW4_STRGS</name>
<dbReference type="RefSeq" id="WP_204359434.1">
    <property type="nucleotide sequence ID" value="NZ_JBFAUJ010000008.1"/>
</dbReference>
<comment type="caution">
    <text evidence="1">The sequence shown here is derived from an EMBL/GenBank/DDBJ whole genome shotgun (WGS) entry which is preliminary data.</text>
</comment>
<sequence length="236" mass="26505">MIDRLTVLTAAESAALRDAVHALRPHWTARGREPASFFTLGAPSYLDLAGNPDGGPYQTRADASRPLLWEAFGELYARLAKLLEQHLGAPAEYPGHLALPGFHVWLAPAVFTRPKAPVHFDMQYRAFDWPEGTDLTRLLSFTLPLRLPAAGGGLNVWDATYDHFRHAVAKGWAESAADLKRFHRHQYVPYTEGEMVMHSGHTLHQVAPSPRVEPDDERLTLQGHGVWCDGRWLLYW</sequence>
<evidence type="ECO:0000313" key="2">
    <source>
        <dbReference type="Proteomes" id="UP001553148"/>
    </source>
</evidence>
<gene>
    <name evidence="1" type="ORF">AB0470_21185</name>
</gene>
<protein>
    <recommendedName>
        <fullName evidence="3">Phytanoyl-CoA dioxygenase</fullName>
    </recommendedName>
</protein>
<proteinExistence type="predicted"/>
<organism evidence="1 2">
    <name type="scientific">Streptomyces griseosporeus</name>
    <dbReference type="NCBI Taxonomy" id="1910"/>
    <lineage>
        <taxon>Bacteria</taxon>
        <taxon>Bacillati</taxon>
        <taxon>Actinomycetota</taxon>
        <taxon>Actinomycetes</taxon>
        <taxon>Kitasatosporales</taxon>
        <taxon>Streptomycetaceae</taxon>
        <taxon>Streptomyces</taxon>
    </lineage>
</organism>
<dbReference type="SUPFAM" id="SSF51197">
    <property type="entry name" value="Clavaminate synthase-like"/>
    <property type="match status" value="1"/>
</dbReference>
<reference evidence="1 2" key="1">
    <citation type="submission" date="2024-06" db="EMBL/GenBank/DDBJ databases">
        <title>The Natural Products Discovery Center: Release of the First 8490 Sequenced Strains for Exploring Actinobacteria Biosynthetic Diversity.</title>
        <authorList>
            <person name="Kalkreuter E."/>
            <person name="Kautsar S.A."/>
            <person name="Yang D."/>
            <person name="Bader C.D."/>
            <person name="Teijaro C.N."/>
            <person name="Fluegel L."/>
            <person name="Davis C.M."/>
            <person name="Simpson J.R."/>
            <person name="Lauterbach L."/>
            <person name="Steele A.D."/>
            <person name="Gui C."/>
            <person name="Meng S."/>
            <person name="Li G."/>
            <person name="Viehrig K."/>
            <person name="Ye F."/>
            <person name="Su P."/>
            <person name="Kiefer A.F."/>
            <person name="Nichols A."/>
            <person name="Cepeda A.J."/>
            <person name="Yan W."/>
            <person name="Fan B."/>
            <person name="Jiang Y."/>
            <person name="Adhikari A."/>
            <person name="Zheng C.-J."/>
            <person name="Schuster L."/>
            <person name="Cowan T.M."/>
            <person name="Smanski M.J."/>
            <person name="Chevrette M.G."/>
            <person name="De Carvalho L.P.S."/>
            <person name="Shen B."/>
        </authorList>
    </citation>
    <scope>NUCLEOTIDE SEQUENCE [LARGE SCALE GENOMIC DNA]</scope>
    <source>
        <strain evidence="1 2">NPDC052360</strain>
    </source>
</reference>